<dbReference type="SUPFAM" id="SSF52540">
    <property type="entry name" value="P-loop containing nucleoside triphosphate hydrolases"/>
    <property type="match status" value="1"/>
</dbReference>
<evidence type="ECO:0000313" key="5">
    <source>
        <dbReference type="Proteomes" id="UP001597391"/>
    </source>
</evidence>
<dbReference type="PANTHER" id="PTHR43158">
    <property type="entry name" value="SKFA PEPTIDE EXPORT ATP-BINDING PROTEIN SKFE"/>
    <property type="match status" value="1"/>
</dbReference>
<gene>
    <name evidence="4" type="ORF">ACFSYH_05395</name>
</gene>
<evidence type="ECO:0000256" key="2">
    <source>
        <dbReference type="ARBA" id="ARBA00022840"/>
    </source>
</evidence>
<dbReference type="InterPro" id="IPR003439">
    <property type="entry name" value="ABC_transporter-like_ATP-bd"/>
</dbReference>
<keyword evidence="2 4" id="KW-0067">ATP-binding</keyword>
<dbReference type="SMART" id="SM00382">
    <property type="entry name" value="AAA"/>
    <property type="match status" value="1"/>
</dbReference>
<sequence length="216" mass="23468">MPTLRTPHAEEHMDSGLKVSGITVGYGDSVVIDRLDLDIANGQVLIVTGPNGVGKSTLLRALAGLQYMDCTEYLIDEKPCSPHGAKHRAITHSISEEWPWLPGLTVGDHLALYGGIGQGDPAASRAFEYLGITDLLDRLPFSLSTGQERRAALASIAVRPWKVLFLDEPERGLDLEHQMLLGEMLKELLPGRCMAIATHRPDLFAELPAVELKLGA</sequence>
<dbReference type="GO" id="GO:0005524">
    <property type="term" value="F:ATP binding"/>
    <property type="evidence" value="ECO:0007669"/>
    <property type="project" value="UniProtKB-KW"/>
</dbReference>
<protein>
    <submittedName>
        <fullName evidence="4">ATP-binding cassette domain-containing protein</fullName>
    </submittedName>
</protein>
<evidence type="ECO:0000259" key="3">
    <source>
        <dbReference type="PROSITE" id="PS50893"/>
    </source>
</evidence>
<dbReference type="RefSeq" id="WP_377465627.1">
    <property type="nucleotide sequence ID" value="NZ_JBHUOP010000002.1"/>
</dbReference>
<feature type="domain" description="ABC transporter" evidence="3">
    <location>
        <begin position="17"/>
        <end position="216"/>
    </location>
</feature>
<comment type="caution">
    <text evidence="4">The sequence shown here is derived from an EMBL/GenBank/DDBJ whole genome shotgun (WGS) entry which is preliminary data.</text>
</comment>
<dbReference type="Gene3D" id="3.40.50.300">
    <property type="entry name" value="P-loop containing nucleotide triphosphate hydrolases"/>
    <property type="match status" value="1"/>
</dbReference>
<proteinExistence type="predicted"/>
<dbReference type="EMBL" id="JBHUOP010000002">
    <property type="protein sequence ID" value="MFD2840004.1"/>
    <property type="molecule type" value="Genomic_DNA"/>
</dbReference>
<organism evidence="4 5">
    <name type="scientific">Populibacterium corticicola</name>
    <dbReference type="NCBI Taxonomy" id="1812826"/>
    <lineage>
        <taxon>Bacteria</taxon>
        <taxon>Bacillati</taxon>
        <taxon>Actinomycetota</taxon>
        <taxon>Actinomycetes</taxon>
        <taxon>Micrococcales</taxon>
        <taxon>Jonesiaceae</taxon>
        <taxon>Populibacterium</taxon>
    </lineage>
</organism>
<reference evidence="5" key="1">
    <citation type="journal article" date="2019" name="Int. J. Syst. Evol. Microbiol.">
        <title>The Global Catalogue of Microorganisms (GCM) 10K type strain sequencing project: providing services to taxonomists for standard genome sequencing and annotation.</title>
        <authorList>
            <consortium name="The Broad Institute Genomics Platform"/>
            <consortium name="The Broad Institute Genome Sequencing Center for Infectious Disease"/>
            <person name="Wu L."/>
            <person name="Ma J."/>
        </authorList>
    </citation>
    <scope>NUCLEOTIDE SEQUENCE [LARGE SCALE GENOMIC DNA]</scope>
    <source>
        <strain evidence="5">KCTC 33576</strain>
    </source>
</reference>
<evidence type="ECO:0000256" key="1">
    <source>
        <dbReference type="ARBA" id="ARBA00022741"/>
    </source>
</evidence>
<dbReference type="InterPro" id="IPR027417">
    <property type="entry name" value="P-loop_NTPase"/>
</dbReference>
<name>A0ABW5XE67_9MICO</name>
<accession>A0ABW5XE67</accession>
<dbReference type="InterPro" id="IPR003593">
    <property type="entry name" value="AAA+_ATPase"/>
</dbReference>
<dbReference type="Pfam" id="PF00005">
    <property type="entry name" value="ABC_tran"/>
    <property type="match status" value="1"/>
</dbReference>
<dbReference type="PROSITE" id="PS50893">
    <property type="entry name" value="ABC_TRANSPORTER_2"/>
    <property type="match status" value="1"/>
</dbReference>
<dbReference type="Proteomes" id="UP001597391">
    <property type="component" value="Unassembled WGS sequence"/>
</dbReference>
<dbReference type="PANTHER" id="PTHR43158:SF2">
    <property type="entry name" value="SKFA PEPTIDE EXPORT ATP-BINDING PROTEIN SKFE"/>
    <property type="match status" value="1"/>
</dbReference>
<keyword evidence="1" id="KW-0547">Nucleotide-binding</keyword>
<evidence type="ECO:0000313" key="4">
    <source>
        <dbReference type="EMBL" id="MFD2840004.1"/>
    </source>
</evidence>
<keyword evidence="5" id="KW-1185">Reference proteome</keyword>